<evidence type="ECO:0000313" key="2">
    <source>
        <dbReference type="Proteomes" id="UP000887565"/>
    </source>
</evidence>
<feature type="compositionally biased region" description="Polar residues" evidence="1">
    <location>
        <begin position="50"/>
        <end position="61"/>
    </location>
</feature>
<feature type="compositionally biased region" description="Low complexity" evidence="1">
    <location>
        <begin position="79"/>
        <end position="91"/>
    </location>
</feature>
<keyword evidence="2" id="KW-1185">Reference proteome</keyword>
<feature type="region of interest" description="Disordered" evidence="1">
    <location>
        <begin position="50"/>
        <end position="95"/>
    </location>
</feature>
<sequence length="144" mass="16471">MSIILSTMPVMNGDWITQLIDEIDEITGIAAAHQANISYDFQSNSTVNSILQPENMSAQWNSRRKTPSPRIKSPNRNEQSTSSSNNQKRSSPLVGRPLLDANLQATYGFPNHWCKISPEIFERRRRYRLEKLSHRNDDTLIDLS</sequence>
<accession>A0A915LBY0</accession>
<organism evidence="2 3">
    <name type="scientific">Romanomermis culicivorax</name>
    <name type="common">Nematode worm</name>
    <dbReference type="NCBI Taxonomy" id="13658"/>
    <lineage>
        <taxon>Eukaryota</taxon>
        <taxon>Metazoa</taxon>
        <taxon>Ecdysozoa</taxon>
        <taxon>Nematoda</taxon>
        <taxon>Enoplea</taxon>
        <taxon>Dorylaimia</taxon>
        <taxon>Mermithida</taxon>
        <taxon>Mermithoidea</taxon>
        <taxon>Mermithidae</taxon>
        <taxon>Romanomermis</taxon>
    </lineage>
</organism>
<name>A0A915LBY0_ROMCU</name>
<proteinExistence type="predicted"/>
<reference evidence="3" key="1">
    <citation type="submission" date="2022-11" db="UniProtKB">
        <authorList>
            <consortium name="WormBaseParasite"/>
        </authorList>
    </citation>
    <scope>IDENTIFICATION</scope>
</reference>
<evidence type="ECO:0000256" key="1">
    <source>
        <dbReference type="SAM" id="MobiDB-lite"/>
    </source>
</evidence>
<protein>
    <submittedName>
        <fullName evidence="3">Uncharacterized protein</fullName>
    </submittedName>
</protein>
<evidence type="ECO:0000313" key="3">
    <source>
        <dbReference type="WBParaSite" id="nRc.2.0.1.t47296-RA"/>
    </source>
</evidence>
<dbReference type="Proteomes" id="UP000887565">
    <property type="component" value="Unplaced"/>
</dbReference>
<dbReference type="WBParaSite" id="nRc.2.0.1.t47296-RA">
    <property type="protein sequence ID" value="nRc.2.0.1.t47296-RA"/>
    <property type="gene ID" value="nRc.2.0.1.g47296"/>
</dbReference>
<dbReference type="AlphaFoldDB" id="A0A915LBY0"/>